<sequence length="86" mass="9496">MGLISSKRLSSPAQIMAATQFVKDAIAHDPIVIFSKSDCGYCQMAKECFDKLKASYKSIDLEKREDMDDIQDALEEITGARATCVC</sequence>
<dbReference type="AlphaFoldDB" id="A0A5E4NKK8"/>
<dbReference type="GO" id="GO:0015038">
    <property type="term" value="F:glutathione disulfide oxidoreductase activity"/>
    <property type="evidence" value="ECO:0007669"/>
    <property type="project" value="TreeGrafter"/>
</dbReference>
<gene>
    <name evidence="2" type="ORF">CINCED_3A025184</name>
</gene>
<accession>A0A5E4NKK8</accession>
<dbReference type="Gene3D" id="3.40.30.10">
    <property type="entry name" value="Glutaredoxin"/>
    <property type="match status" value="1"/>
</dbReference>
<dbReference type="Pfam" id="PF00462">
    <property type="entry name" value="Glutaredoxin"/>
    <property type="match status" value="1"/>
</dbReference>
<dbReference type="GO" id="GO:0005737">
    <property type="term" value="C:cytoplasm"/>
    <property type="evidence" value="ECO:0007669"/>
    <property type="project" value="TreeGrafter"/>
</dbReference>
<evidence type="ECO:0000313" key="3">
    <source>
        <dbReference type="Proteomes" id="UP000325440"/>
    </source>
</evidence>
<feature type="domain" description="Glutaredoxin" evidence="1">
    <location>
        <begin position="31"/>
        <end position="81"/>
    </location>
</feature>
<dbReference type="EMBL" id="CABPRJ010002377">
    <property type="protein sequence ID" value="VVC44250.1"/>
    <property type="molecule type" value="Genomic_DNA"/>
</dbReference>
<keyword evidence="3" id="KW-1185">Reference proteome</keyword>
<dbReference type="InterPro" id="IPR002109">
    <property type="entry name" value="Glutaredoxin"/>
</dbReference>
<dbReference type="PROSITE" id="PS51354">
    <property type="entry name" value="GLUTAREDOXIN_2"/>
    <property type="match status" value="1"/>
</dbReference>
<dbReference type="OrthoDB" id="418495at2759"/>
<dbReference type="InterPro" id="IPR036249">
    <property type="entry name" value="Thioredoxin-like_sf"/>
</dbReference>
<name>A0A5E4NKK8_9HEMI</name>
<evidence type="ECO:0000313" key="2">
    <source>
        <dbReference type="EMBL" id="VVC44250.1"/>
    </source>
</evidence>
<dbReference type="Proteomes" id="UP000325440">
    <property type="component" value="Unassembled WGS sequence"/>
</dbReference>
<reference evidence="2 3" key="1">
    <citation type="submission" date="2019-08" db="EMBL/GenBank/DDBJ databases">
        <authorList>
            <person name="Alioto T."/>
            <person name="Alioto T."/>
            <person name="Gomez Garrido J."/>
        </authorList>
    </citation>
    <scope>NUCLEOTIDE SEQUENCE [LARGE SCALE GENOMIC DNA]</scope>
</reference>
<dbReference type="PANTHER" id="PTHR45694:SF5">
    <property type="entry name" value="GLUTAREDOXIN 2"/>
    <property type="match status" value="1"/>
</dbReference>
<dbReference type="SUPFAM" id="SSF52833">
    <property type="entry name" value="Thioredoxin-like"/>
    <property type="match status" value="1"/>
</dbReference>
<dbReference type="PANTHER" id="PTHR45694">
    <property type="entry name" value="GLUTAREDOXIN 2"/>
    <property type="match status" value="1"/>
</dbReference>
<protein>
    <recommendedName>
        <fullName evidence="1">Glutaredoxin domain-containing protein</fullName>
    </recommendedName>
</protein>
<evidence type="ECO:0000259" key="1">
    <source>
        <dbReference type="Pfam" id="PF00462"/>
    </source>
</evidence>
<organism evidence="2 3">
    <name type="scientific">Cinara cedri</name>
    <dbReference type="NCBI Taxonomy" id="506608"/>
    <lineage>
        <taxon>Eukaryota</taxon>
        <taxon>Metazoa</taxon>
        <taxon>Ecdysozoa</taxon>
        <taxon>Arthropoda</taxon>
        <taxon>Hexapoda</taxon>
        <taxon>Insecta</taxon>
        <taxon>Pterygota</taxon>
        <taxon>Neoptera</taxon>
        <taxon>Paraneoptera</taxon>
        <taxon>Hemiptera</taxon>
        <taxon>Sternorrhyncha</taxon>
        <taxon>Aphidomorpha</taxon>
        <taxon>Aphidoidea</taxon>
        <taxon>Aphididae</taxon>
        <taxon>Lachninae</taxon>
        <taxon>Cinara</taxon>
    </lineage>
</organism>
<proteinExistence type="predicted"/>
<dbReference type="GO" id="GO:0034599">
    <property type="term" value="P:cellular response to oxidative stress"/>
    <property type="evidence" value="ECO:0007669"/>
    <property type="project" value="TreeGrafter"/>
</dbReference>